<evidence type="ECO:0000256" key="4">
    <source>
        <dbReference type="ARBA" id="ARBA00022475"/>
    </source>
</evidence>
<keyword evidence="4" id="KW-1003">Cell membrane</keyword>
<evidence type="ECO:0000256" key="5">
    <source>
        <dbReference type="ARBA" id="ARBA00022692"/>
    </source>
</evidence>
<gene>
    <name evidence="9" type="ORF">SSE37_19982</name>
</gene>
<dbReference type="Pfam" id="PF03591">
    <property type="entry name" value="AzlC"/>
    <property type="match status" value="1"/>
</dbReference>
<evidence type="ECO:0000256" key="7">
    <source>
        <dbReference type="ARBA" id="ARBA00023136"/>
    </source>
</evidence>
<comment type="caution">
    <text evidence="9">The sequence shown here is derived from an EMBL/GenBank/DDBJ whole genome shotgun (WGS) entry which is preliminary data.</text>
</comment>
<comment type="similarity">
    <text evidence="2">Belongs to the AzlC family.</text>
</comment>
<evidence type="ECO:0000256" key="1">
    <source>
        <dbReference type="ARBA" id="ARBA00004651"/>
    </source>
</evidence>
<dbReference type="OrthoDB" id="3579489at2"/>
<dbReference type="GO" id="GO:1903785">
    <property type="term" value="P:L-valine transmembrane transport"/>
    <property type="evidence" value="ECO:0007669"/>
    <property type="project" value="TreeGrafter"/>
</dbReference>
<dbReference type="EMBL" id="AAYA01000001">
    <property type="protein sequence ID" value="EBA10320.1"/>
    <property type="molecule type" value="Genomic_DNA"/>
</dbReference>
<reference evidence="9 10" key="1">
    <citation type="submission" date="2006-06" db="EMBL/GenBank/DDBJ databases">
        <authorList>
            <person name="Moran M.A."/>
            <person name="Ferriera S."/>
            <person name="Johnson J."/>
            <person name="Kravitz S."/>
            <person name="Beeson K."/>
            <person name="Sutton G."/>
            <person name="Rogers Y.-H."/>
            <person name="Friedman R."/>
            <person name="Frazier M."/>
            <person name="Venter J.C."/>
        </authorList>
    </citation>
    <scope>NUCLEOTIDE SEQUENCE [LARGE SCALE GENOMIC DNA]</scope>
    <source>
        <strain evidence="9 10">E-37</strain>
    </source>
</reference>
<feature type="transmembrane region" description="Helical" evidence="8">
    <location>
        <begin position="20"/>
        <end position="40"/>
    </location>
</feature>
<dbReference type="PANTHER" id="PTHR34979:SF1">
    <property type="entry name" value="INNER MEMBRANE PROTEIN YGAZ"/>
    <property type="match status" value="1"/>
</dbReference>
<evidence type="ECO:0000256" key="3">
    <source>
        <dbReference type="ARBA" id="ARBA00022448"/>
    </source>
</evidence>
<dbReference type="InterPro" id="IPR011606">
    <property type="entry name" value="Brnchd-chn_aa_trnsp_permease"/>
</dbReference>
<dbReference type="GO" id="GO:0005886">
    <property type="term" value="C:plasma membrane"/>
    <property type="evidence" value="ECO:0007669"/>
    <property type="project" value="UniProtKB-SubCell"/>
</dbReference>
<organism evidence="9 10">
    <name type="scientific">Sagittula stellata (strain ATCC 700073 / DSM 11524 / E-37)</name>
    <dbReference type="NCBI Taxonomy" id="388399"/>
    <lineage>
        <taxon>Bacteria</taxon>
        <taxon>Pseudomonadati</taxon>
        <taxon>Pseudomonadota</taxon>
        <taxon>Alphaproteobacteria</taxon>
        <taxon>Rhodobacterales</taxon>
        <taxon>Roseobacteraceae</taxon>
        <taxon>Sagittula</taxon>
    </lineage>
</organism>
<keyword evidence="3" id="KW-0813">Transport</keyword>
<proteinExistence type="inferred from homology"/>
<comment type="subcellular location">
    <subcellularLocation>
        <location evidence="1">Cell membrane</location>
        <topology evidence="1">Multi-pass membrane protein</topology>
    </subcellularLocation>
</comment>
<keyword evidence="10" id="KW-1185">Reference proteome</keyword>
<dbReference type="RefSeq" id="WP_005855063.1">
    <property type="nucleotide sequence ID" value="NZ_AAYA01000001.1"/>
</dbReference>
<keyword evidence="6 8" id="KW-1133">Transmembrane helix</keyword>
<feature type="transmembrane region" description="Helical" evidence="8">
    <location>
        <begin position="171"/>
        <end position="189"/>
    </location>
</feature>
<name>A3JXT4_SAGS3</name>
<keyword evidence="5 8" id="KW-0812">Transmembrane</keyword>
<sequence length="250" mass="26452">MADAPPMSSFWRGFRDGLPFLLVVGPFGMLFGVLATEAGLNVLETLSFSVVVIAGAAQFTALQLMTENAPTVVVLASALAVNLRMAMYSASITPHLGALPLGKRIVAAYFLVDQTYAAAAIEYEKRPQQTLAQKFAYFMGVAMPICPPWYVFTLIGAWIGTAVPPELGLDFVLPIAFIAMLGPAMRTGAHRIAALVGGTGALVFAFMPWNLGLICGALLGMMAGAEVERRQSLRAGPAATEDTPTPGETR</sequence>
<evidence type="ECO:0000256" key="6">
    <source>
        <dbReference type="ARBA" id="ARBA00022989"/>
    </source>
</evidence>
<accession>A3JXT4</accession>
<dbReference type="Proteomes" id="UP000005713">
    <property type="component" value="Unassembled WGS sequence"/>
</dbReference>
<feature type="transmembrane region" description="Helical" evidence="8">
    <location>
        <begin position="201"/>
        <end position="223"/>
    </location>
</feature>
<dbReference type="AlphaFoldDB" id="A3JXT4"/>
<dbReference type="eggNOG" id="COG1296">
    <property type="taxonomic scope" value="Bacteria"/>
</dbReference>
<keyword evidence="7 8" id="KW-0472">Membrane</keyword>
<evidence type="ECO:0000313" key="10">
    <source>
        <dbReference type="Proteomes" id="UP000005713"/>
    </source>
</evidence>
<evidence type="ECO:0000256" key="8">
    <source>
        <dbReference type="SAM" id="Phobius"/>
    </source>
</evidence>
<dbReference type="PANTHER" id="PTHR34979">
    <property type="entry name" value="INNER MEMBRANE PROTEIN YGAZ"/>
    <property type="match status" value="1"/>
</dbReference>
<protein>
    <submittedName>
        <fullName evidence="9">AzlC-like protein</fullName>
    </submittedName>
</protein>
<evidence type="ECO:0000313" key="9">
    <source>
        <dbReference type="EMBL" id="EBA10320.1"/>
    </source>
</evidence>
<feature type="transmembrane region" description="Helical" evidence="8">
    <location>
        <begin position="135"/>
        <end position="159"/>
    </location>
</feature>
<evidence type="ECO:0000256" key="2">
    <source>
        <dbReference type="ARBA" id="ARBA00010735"/>
    </source>
</evidence>